<dbReference type="AlphaFoldDB" id="A0A9D4KEG0"/>
<accession>A0A9D4KEG0</accession>
<proteinExistence type="predicted"/>
<name>A0A9D4KEG0_DREPO</name>
<sequence length="54" mass="5910">MSNSWKAALQACISRQRDLSQHGLHVQFLEGGSASVTCHSTVYMSNCWKAALQA</sequence>
<gene>
    <name evidence="1" type="ORF">DPMN_111208</name>
</gene>
<reference evidence="1" key="1">
    <citation type="journal article" date="2019" name="bioRxiv">
        <title>The Genome of the Zebra Mussel, Dreissena polymorpha: A Resource for Invasive Species Research.</title>
        <authorList>
            <person name="McCartney M.A."/>
            <person name="Auch B."/>
            <person name="Kono T."/>
            <person name="Mallez S."/>
            <person name="Zhang Y."/>
            <person name="Obille A."/>
            <person name="Becker A."/>
            <person name="Abrahante J.E."/>
            <person name="Garbe J."/>
            <person name="Badalamenti J.P."/>
            <person name="Herman A."/>
            <person name="Mangelson H."/>
            <person name="Liachko I."/>
            <person name="Sullivan S."/>
            <person name="Sone E.D."/>
            <person name="Koren S."/>
            <person name="Silverstein K.A.T."/>
            <person name="Beckman K.B."/>
            <person name="Gohl D.M."/>
        </authorList>
    </citation>
    <scope>NUCLEOTIDE SEQUENCE</scope>
    <source>
        <strain evidence="1">Duluth1</strain>
        <tissue evidence="1">Whole animal</tissue>
    </source>
</reference>
<reference evidence="1" key="2">
    <citation type="submission" date="2020-11" db="EMBL/GenBank/DDBJ databases">
        <authorList>
            <person name="McCartney M.A."/>
            <person name="Auch B."/>
            <person name="Kono T."/>
            <person name="Mallez S."/>
            <person name="Becker A."/>
            <person name="Gohl D.M."/>
            <person name="Silverstein K.A.T."/>
            <person name="Koren S."/>
            <person name="Bechman K.B."/>
            <person name="Herman A."/>
            <person name="Abrahante J.E."/>
            <person name="Garbe J."/>
        </authorList>
    </citation>
    <scope>NUCLEOTIDE SEQUENCE</scope>
    <source>
        <strain evidence="1">Duluth1</strain>
        <tissue evidence="1">Whole animal</tissue>
    </source>
</reference>
<evidence type="ECO:0000313" key="1">
    <source>
        <dbReference type="EMBL" id="KAH3837807.1"/>
    </source>
</evidence>
<evidence type="ECO:0000313" key="2">
    <source>
        <dbReference type="Proteomes" id="UP000828390"/>
    </source>
</evidence>
<dbReference type="EMBL" id="JAIWYP010000004">
    <property type="protein sequence ID" value="KAH3837807.1"/>
    <property type="molecule type" value="Genomic_DNA"/>
</dbReference>
<comment type="caution">
    <text evidence="1">The sequence shown here is derived from an EMBL/GenBank/DDBJ whole genome shotgun (WGS) entry which is preliminary data.</text>
</comment>
<organism evidence="1 2">
    <name type="scientific">Dreissena polymorpha</name>
    <name type="common">Zebra mussel</name>
    <name type="synonym">Mytilus polymorpha</name>
    <dbReference type="NCBI Taxonomy" id="45954"/>
    <lineage>
        <taxon>Eukaryota</taxon>
        <taxon>Metazoa</taxon>
        <taxon>Spiralia</taxon>
        <taxon>Lophotrochozoa</taxon>
        <taxon>Mollusca</taxon>
        <taxon>Bivalvia</taxon>
        <taxon>Autobranchia</taxon>
        <taxon>Heteroconchia</taxon>
        <taxon>Euheterodonta</taxon>
        <taxon>Imparidentia</taxon>
        <taxon>Neoheterodontei</taxon>
        <taxon>Myida</taxon>
        <taxon>Dreissenoidea</taxon>
        <taxon>Dreissenidae</taxon>
        <taxon>Dreissena</taxon>
    </lineage>
</organism>
<protein>
    <submittedName>
        <fullName evidence="1">Uncharacterized protein</fullName>
    </submittedName>
</protein>
<keyword evidence="2" id="KW-1185">Reference proteome</keyword>
<dbReference type="Proteomes" id="UP000828390">
    <property type="component" value="Unassembled WGS sequence"/>
</dbReference>